<reference evidence="1 2" key="1">
    <citation type="journal article" date="2012" name="J. Bacteriol.">
        <title>Genome Sequence of the Protease-Producing Bacterium Rheinheimera nanhaiensis E407-8T, Isolated from Deep-Sea Sediment of the South China Sea.</title>
        <authorList>
            <person name="Zhang X.-Y."/>
            <person name="Zhang Y.-J."/>
            <person name="Qin Q.-L."/>
            <person name="Xie B.-B."/>
            <person name="Chen X.-L."/>
            <person name="Zhou B.-C."/>
            <person name="Zhang Y.-Z."/>
        </authorList>
    </citation>
    <scope>NUCLEOTIDE SEQUENCE [LARGE SCALE GENOMIC DNA]</scope>
    <source>
        <strain evidence="1 2">E407-8</strain>
    </source>
</reference>
<dbReference type="EMBL" id="BAFK01000003">
    <property type="protein sequence ID" value="GAB57770.1"/>
    <property type="molecule type" value="Genomic_DNA"/>
</dbReference>
<evidence type="ECO:0000313" key="1">
    <source>
        <dbReference type="EMBL" id="GAB57770.1"/>
    </source>
</evidence>
<sequence length="80" mass="8989">MLGMVADHALFEEERRNQPLMEQNTINEQEVLFGQLGLEADIAIAKKVISTVKGTPEQPATRCKMENGIRFCYEEGAEGY</sequence>
<dbReference type="STRING" id="562729.RNAN_0739"/>
<dbReference type="AlphaFoldDB" id="I1DUP2"/>
<organism evidence="1 2">
    <name type="scientific">Rheinheimera nanhaiensis E407-8</name>
    <dbReference type="NCBI Taxonomy" id="562729"/>
    <lineage>
        <taxon>Bacteria</taxon>
        <taxon>Pseudomonadati</taxon>
        <taxon>Pseudomonadota</taxon>
        <taxon>Gammaproteobacteria</taxon>
        <taxon>Chromatiales</taxon>
        <taxon>Chromatiaceae</taxon>
        <taxon>Rheinheimera</taxon>
    </lineage>
</organism>
<name>I1DUP2_9GAMM</name>
<comment type="caution">
    <text evidence="1">The sequence shown here is derived from an EMBL/GenBank/DDBJ whole genome shotgun (WGS) entry which is preliminary data.</text>
</comment>
<keyword evidence="2" id="KW-1185">Reference proteome</keyword>
<proteinExistence type="predicted"/>
<evidence type="ECO:0000313" key="2">
    <source>
        <dbReference type="Proteomes" id="UP000004374"/>
    </source>
</evidence>
<gene>
    <name evidence="1" type="ORF">RNAN_0739</name>
</gene>
<accession>I1DUP2</accession>
<dbReference type="Proteomes" id="UP000004374">
    <property type="component" value="Unassembled WGS sequence"/>
</dbReference>
<protein>
    <submittedName>
        <fullName evidence="1">Uncharacterized protein</fullName>
    </submittedName>
</protein>